<reference evidence="2" key="1">
    <citation type="submission" date="2013-08" db="EMBL/GenBank/DDBJ databases">
        <title>Gene expansion shapes genome architecture in the human pathogen Lichtheimia corymbifera: an evolutionary genomics analysis in the ancient terrestrial Mucorales (Mucoromycotina).</title>
        <authorList>
            <person name="Schwartze V.U."/>
            <person name="Winter S."/>
            <person name="Shelest E."/>
            <person name="Marcet-Houben M."/>
            <person name="Horn F."/>
            <person name="Wehner S."/>
            <person name="Hoffmann K."/>
            <person name="Riege K."/>
            <person name="Sammeth M."/>
            <person name="Nowrousian M."/>
            <person name="Valiante V."/>
            <person name="Linde J."/>
            <person name="Jacobsen I.D."/>
            <person name="Marz M."/>
            <person name="Brakhage A.A."/>
            <person name="Gabaldon T."/>
            <person name="Bocker S."/>
            <person name="Voigt K."/>
        </authorList>
    </citation>
    <scope>NUCLEOTIDE SEQUENCE [LARGE SCALE GENOMIC DNA]</scope>
    <source>
        <strain evidence="2">FSU 9682</strain>
    </source>
</reference>
<organism evidence="2 3">
    <name type="scientific">Lichtheimia corymbifera JMRC:FSU:9682</name>
    <dbReference type="NCBI Taxonomy" id="1263082"/>
    <lineage>
        <taxon>Eukaryota</taxon>
        <taxon>Fungi</taxon>
        <taxon>Fungi incertae sedis</taxon>
        <taxon>Mucoromycota</taxon>
        <taxon>Mucoromycotina</taxon>
        <taxon>Mucoromycetes</taxon>
        <taxon>Mucorales</taxon>
        <taxon>Lichtheimiaceae</taxon>
        <taxon>Lichtheimia</taxon>
    </lineage>
</organism>
<evidence type="ECO:0000313" key="2">
    <source>
        <dbReference type="EMBL" id="CDH58855.1"/>
    </source>
</evidence>
<proteinExistence type="predicted"/>
<protein>
    <submittedName>
        <fullName evidence="2">Uncharacterized protein</fullName>
    </submittedName>
</protein>
<accession>A0A068SA48</accession>
<comment type="caution">
    <text evidence="2">The sequence shown here is derived from an EMBL/GenBank/DDBJ whole genome shotgun (WGS) entry which is preliminary data.</text>
</comment>
<feature type="compositionally biased region" description="Basic and acidic residues" evidence="1">
    <location>
        <begin position="110"/>
        <end position="122"/>
    </location>
</feature>
<sequence>MDQDNATMTFMATASILSPLRRLQLPNHLLIGFDTEISGIPVTCIAEDENIMRYMIHNNIVEGSVVRLIGRTLVPFGVYFSQNQLPTSIVLELQLVDLHNTTNIQGDDDERPRKRRSDERDQNTTMPLPLDNTATNTNNMMTRDKQNVRPSKKRRLDEEMMEIDGVDEEQPYDGPTVGGHGVFDGDTQDYFYTFFAKLQLLRIYFPDTTNEADALDLELNQLMRLYHDIMLLMNSFVQPATAFQRRLKALCQNSNLFNRDTVLFPPISPWPSIEL</sequence>
<dbReference type="EMBL" id="CBTN010000061">
    <property type="protein sequence ID" value="CDH58855.1"/>
    <property type="molecule type" value="Genomic_DNA"/>
</dbReference>
<dbReference type="OrthoDB" id="10393097at2759"/>
<evidence type="ECO:0000256" key="1">
    <source>
        <dbReference type="SAM" id="MobiDB-lite"/>
    </source>
</evidence>
<dbReference type="VEuPathDB" id="FungiDB:LCOR_09702.1"/>
<keyword evidence="3" id="KW-1185">Reference proteome</keyword>
<name>A0A068SA48_9FUNG</name>
<dbReference type="Proteomes" id="UP000027586">
    <property type="component" value="Unassembled WGS sequence"/>
</dbReference>
<gene>
    <name evidence="2" type="ORF">LCOR_09702.1</name>
</gene>
<evidence type="ECO:0000313" key="3">
    <source>
        <dbReference type="Proteomes" id="UP000027586"/>
    </source>
</evidence>
<dbReference type="AlphaFoldDB" id="A0A068SA48"/>
<feature type="region of interest" description="Disordered" evidence="1">
    <location>
        <begin position="102"/>
        <end position="138"/>
    </location>
</feature>